<dbReference type="Pfam" id="PF25573">
    <property type="entry name" value="TPR_PSMD3_N"/>
    <property type="match status" value="1"/>
</dbReference>
<proteinExistence type="inferred from homology"/>
<dbReference type="SUPFAM" id="SSF46785">
    <property type="entry name" value="Winged helix' DNA-binding domain"/>
    <property type="match status" value="1"/>
</dbReference>
<dbReference type="InterPro" id="IPR036390">
    <property type="entry name" value="WH_DNA-bd_sf"/>
</dbReference>
<evidence type="ECO:0000256" key="4">
    <source>
        <dbReference type="SAM" id="MobiDB-lite"/>
    </source>
</evidence>
<dbReference type="InterPro" id="IPR013586">
    <property type="entry name" value="PSMD3_C"/>
</dbReference>
<dbReference type="InterPro" id="IPR050756">
    <property type="entry name" value="CSN3"/>
</dbReference>
<dbReference type="GO" id="GO:0006511">
    <property type="term" value="P:ubiquitin-dependent protein catabolic process"/>
    <property type="evidence" value="ECO:0007669"/>
    <property type="project" value="TreeGrafter"/>
</dbReference>
<dbReference type="PROSITE" id="PS50250">
    <property type="entry name" value="PCI"/>
    <property type="match status" value="1"/>
</dbReference>
<dbReference type="InterPro" id="IPR000717">
    <property type="entry name" value="PCI_dom"/>
</dbReference>
<accession>A0AAV7Y4N3</accession>
<dbReference type="SMART" id="SM00753">
    <property type="entry name" value="PAM"/>
    <property type="match status" value="1"/>
</dbReference>
<dbReference type="GO" id="GO:0042176">
    <property type="term" value="P:regulation of protein catabolic process"/>
    <property type="evidence" value="ECO:0007669"/>
    <property type="project" value="InterPro"/>
</dbReference>
<keyword evidence="3" id="KW-0175">Coiled coil</keyword>
<dbReference type="InterPro" id="IPR057985">
    <property type="entry name" value="TPR_PSMD3_N"/>
</dbReference>
<dbReference type="GO" id="GO:0008541">
    <property type="term" value="C:proteasome regulatory particle, lid subcomplex"/>
    <property type="evidence" value="ECO:0007669"/>
    <property type="project" value="TreeGrafter"/>
</dbReference>
<comment type="similarity">
    <text evidence="1">Belongs to the proteasome subunit S3 family.</text>
</comment>
<dbReference type="PANTHER" id="PTHR10758">
    <property type="entry name" value="26S PROTEASOME NON-ATPASE REGULATORY SUBUNIT 3/COP9 SIGNALOSOME COMPLEX SUBUNIT 3"/>
    <property type="match status" value="1"/>
</dbReference>
<feature type="region of interest" description="Disordered" evidence="4">
    <location>
        <begin position="467"/>
        <end position="506"/>
    </location>
</feature>
<feature type="compositionally biased region" description="Basic and acidic residues" evidence="4">
    <location>
        <begin position="467"/>
        <end position="498"/>
    </location>
</feature>
<evidence type="ECO:0000256" key="3">
    <source>
        <dbReference type="SAM" id="Coils"/>
    </source>
</evidence>
<gene>
    <name evidence="6" type="ORF">M0812_27227</name>
</gene>
<sequence length="506" mass="59232">MEHTTLGPKDLITIQDLKEHLLLLQKSVDEDESRYLVRVLRKLSITRRRITPQILAKLIEESLKEESKTKSLLVTIFPSTLIKEDEKEEEEKEMQIEIEKEKEEEEGEDEEKNKQKRNIIVQAKYPEEKAYLQLLSLLQLFKLKDYENALKLCEFSINFIEKKNRRTLDSFLSKVFFYYSRINEILGHSKQIRKKLLSAYRTSTLRRDVSTQAVLINCLLRNYLQFNLYDQGDKLISKSQFPPDSLNSQHVRYLYYLGRIKAIQLDYTESFRCLREAKRKAPRAGARGFRLSVNKFLCIVQLLTGEIPEIELFMEKDLHKYLKPYFELTSAVRTGNLGDFKKVVLREAQVFKEDQTYSLILRLRQNVIKTGLKKLNSAYSRISFEDISKKLQLDSSDSVESICSKAIFDGVIDAIINHEEKYIKFKEMGDLYSTLIPQKAFGQRIKFCLNIHNLAVKNMRFPEELLKEQEEIDTEDGKEQLKELEKMSANNEEGKGDFDQGEPGNL</sequence>
<evidence type="ECO:0000256" key="2">
    <source>
        <dbReference type="ARBA" id="ARBA00022942"/>
    </source>
</evidence>
<evidence type="ECO:0000256" key="1">
    <source>
        <dbReference type="ARBA" id="ARBA00007912"/>
    </source>
</evidence>
<dbReference type="GO" id="GO:0030234">
    <property type="term" value="F:enzyme regulator activity"/>
    <property type="evidence" value="ECO:0007669"/>
    <property type="project" value="InterPro"/>
</dbReference>
<dbReference type="Proteomes" id="UP001146793">
    <property type="component" value="Unassembled WGS sequence"/>
</dbReference>
<reference evidence="6" key="1">
    <citation type="submission" date="2022-08" db="EMBL/GenBank/DDBJ databases">
        <title>Novel sulphate-reducing endosymbionts in the free-living metamonad Anaeramoeba.</title>
        <authorList>
            <person name="Jerlstrom-Hultqvist J."/>
            <person name="Cepicka I."/>
            <person name="Gallot-Lavallee L."/>
            <person name="Salas-Leiva D."/>
            <person name="Curtis B.A."/>
            <person name="Zahonova K."/>
            <person name="Pipaliya S."/>
            <person name="Dacks J."/>
            <person name="Roger A.J."/>
        </authorList>
    </citation>
    <scope>NUCLEOTIDE SEQUENCE</scope>
    <source>
        <strain evidence="6">Busselton2</strain>
    </source>
</reference>
<comment type="caution">
    <text evidence="6">The sequence shown here is derived from an EMBL/GenBank/DDBJ whole genome shotgun (WGS) entry which is preliminary data.</text>
</comment>
<name>A0AAV7Y4N3_9EUKA</name>
<dbReference type="AlphaFoldDB" id="A0AAV7Y4N3"/>
<evidence type="ECO:0000313" key="6">
    <source>
        <dbReference type="EMBL" id="KAJ3424801.1"/>
    </source>
</evidence>
<dbReference type="Pfam" id="PF01399">
    <property type="entry name" value="PCI"/>
    <property type="match status" value="1"/>
</dbReference>
<dbReference type="PANTHER" id="PTHR10758:SF2">
    <property type="entry name" value="26S PROTEASOME NON-ATPASE REGULATORY SUBUNIT 3"/>
    <property type="match status" value="1"/>
</dbReference>
<feature type="domain" description="PCI" evidence="5">
    <location>
        <begin position="251"/>
        <end position="430"/>
    </location>
</feature>
<feature type="coiled-coil region" evidence="3">
    <location>
        <begin position="82"/>
        <end position="118"/>
    </location>
</feature>
<evidence type="ECO:0000259" key="5">
    <source>
        <dbReference type="PROSITE" id="PS50250"/>
    </source>
</evidence>
<protein>
    <submittedName>
        <fullName evidence="6">26s proteasome non-atpase regulatory subunit</fullName>
    </submittedName>
</protein>
<dbReference type="SMART" id="SM00088">
    <property type="entry name" value="PINT"/>
    <property type="match status" value="1"/>
</dbReference>
<dbReference type="EMBL" id="JANTQA010000070">
    <property type="protein sequence ID" value="KAJ3424801.1"/>
    <property type="molecule type" value="Genomic_DNA"/>
</dbReference>
<keyword evidence="2 6" id="KW-0647">Proteasome</keyword>
<organism evidence="6 7">
    <name type="scientific">Anaeramoeba flamelloides</name>
    <dbReference type="NCBI Taxonomy" id="1746091"/>
    <lineage>
        <taxon>Eukaryota</taxon>
        <taxon>Metamonada</taxon>
        <taxon>Anaeramoebidae</taxon>
        <taxon>Anaeramoeba</taxon>
    </lineage>
</organism>
<dbReference type="Pfam" id="PF08375">
    <property type="entry name" value="Rpn3_C"/>
    <property type="match status" value="1"/>
</dbReference>
<evidence type="ECO:0000313" key="7">
    <source>
        <dbReference type="Proteomes" id="UP001146793"/>
    </source>
</evidence>